<reference evidence="3" key="1">
    <citation type="submission" date="2016-11" db="EMBL/GenBank/DDBJ databases">
        <authorList>
            <person name="Varghese N."/>
            <person name="Submissions S."/>
        </authorList>
    </citation>
    <scope>NUCLEOTIDE SEQUENCE [LARGE SCALE GENOMIC DNA]</scope>
    <source>
        <strain evidence="3">DSM 100566</strain>
    </source>
</reference>
<keyword evidence="3" id="KW-1185">Reference proteome</keyword>
<proteinExistence type="predicted"/>
<protein>
    <submittedName>
        <fullName evidence="2">Phasin protein</fullName>
    </submittedName>
</protein>
<sequence>MAAKTTSTTKPALDNPALAAIRDMQSAGFASTSTMGTAWLEAMSDLGSEVLSFVADRVKEDVKTQHQILHAKSLAQVQHIQAEFVQKAVDQYSAETGKLVELGKVAMAKMPATKIMPD</sequence>
<evidence type="ECO:0000313" key="2">
    <source>
        <dbReference type="EMBL" id="SHE37679.1"/>
    </source>
</evidence>
<accession>A0A1M4SZQ2</accession>
<gene>
    <name evidence="2" type="ORF">SAMN05444273_101249</name>
</gene>
<dbReference type="Pfam" id="PF09361">
    <property type="entry name" value="Phasin_2"/>
    <property type="match status" value="1"/>
</dbReference>
<evidence type="ECO:0000313" key="3">
    <source>
        <dbReference type="Proteomes" id="UP000184144"/>
    </source>
</evidence>
<dbReference type="AlphaFoldDB" id="A0A1M4SZQ2"/>
<evidence type="ECO:0000259" key="1">
    <source>
        <dbReference type="Pfam" id="PF09361"/>
    </source>
</evidence>
<dbReference type="EMBL" id="FQUV01000001">
    <property type="protein sequence ID" value="SHE37679.1"/>
    <property type="molecule type" value="Genomic_DNA"/>
</dbReference>
<dbReference type="RefSeq" id="WP_073139260.1">
    <property type="nucleotide sequence ID" value="NZ_FQUV01000001.1"/>
</dbReference>
<feature type="domain" description="Phasin" evidence="1">
    <location>
        <begin position="21"/>
        <end position="105"/>
    </location>
</feature>
<dbReference type="STRING" id="1486859.SAMN05444273_101249"/>
<dbReference type="OrthoDB" id="7865588at2"/>
<name>A0A1M4SZQ2_9RHOB</name>
<dbReference type="InterPro" id="IPR018968">
    <property type="entry name" value="Phasin"/>
</dbReference>
<dbReference type="Proteomes" id="UP000184144">
    <property type="component" value="Unassembled WGS sequence"/>
</dbReference>
<organism evidence="2 3">
    <name type="scientific">Litoreibacter ascidiaceicola</name>
    <dbReference type="NCBI Taxonomy" id="1486859"/>
    <lineage>
        <taxon>Bacteria</taxon>
        <taxon>Pseudomonadati</taxon>
        <taxon>Pseudomonadota</taxon>
        <taxon>Alphaproteobacteria</taxon>
        <taxon>Rhodobacterales</taxon>
        <taxon>Roseobacteraceae</taxon>
        <taxon>Litoreibacter</taxon>
    </lineage>
</organism>